<feature type="region of interest" description="Disordered" evidence="1">
    <location>
        <begin position="1"/>
        <end position="49"/>
    </location>
</feature>
<accession>A0A068U6B4</accession>
<protein>
    <submittedName>
        <fullName evidence="2">Uncharacterized protein</fullName>
    </submittedName>
</protein>
<keyword evidence="3" id="KW-1185">Reference proteome</keyword>
<dbReference type="EMBL" id="HG739095">
    <property type="protein sequence ID" value="CDP03847.1"/>
    <property type="molecule type" value="Genomic_DNA"/>
</dbReference>
<evidence type="ECO:0000313" key="2">
    <source>
        <dbReference type="EMBL" id="CDP03847.1"/>
    </source>
</evidence>
<dbReference type="AlphaFoldDB" id="A0A068U6B4"/>
<evidence type="ECO:0000313" key="3">
    <source>
        <dbReference type="Proteomes" id="UP000295252"/>
    </source>
</evidence>
<dbReference type="Gramene" id="CDP03847">
    <property type="protein sequence ID" value="CDP03847"/>
    <property type="gene ID" value="GSCOC_T00016343001"/>
</dbReference>
<name>A0A068U6B4_COFCA</name>
<evidence type="ECO:0000256" key="1">
    <source>
        <dbReference type="SAM" id="MobiDB-lite"/>
    </source>
</evidence>
<proteinExistence type="predicted"/>
<dbReference type="InParanoid" id="A0A068U6B4"/>
<gene>
    <name evidence="2" type="ORF">GSCOC_T00016343001</name>
</gene>
<dbReference type="Proteomes" id="UP000295252">
    <property type="component" value="Chromosome I"/>
</dbReference>
<reference evidence="3" key="1">
    <citation type="journal article" date="2014" name="Science">
        <title>The coffee genome provides insight into the convergent evolution of caffeine biosynthesis.</title>
        <authorList>
            <person name="Denoeud F."/>
            <person name="Carretero-Paulet L."/>
            <person name="Dereeper A."/>
            <person name="Droc G."/>
            <person name="Guyot R."/>
            <person name="Pietrella M."/>
            <person name="Zheng C."/>
            <person name="Alberti A."/>
            <person name="Anthony F."/>
            <person name="Aprea G."/>
            <person name="Aury J.M."/>
            <person name="Bento P."/>
            <person name="Bernard M."/>
            <person name="Bocs S."/>
            <person name="Campa C."/>
            <person name="Cenci A."/>
            <person name="Combes M.C."/>
            <person name="Crouzillat D."/>
            <person name="Da Silva C."/>
            <person name="Daddiego L."/>
            <person name="De Bellis F."/>
            <person name="Dussert S."/>
            <person name="Garsmeur O."/>
            <person name="Gayraud T."/>
            <person name="Guignon V."/>
            <person name="Jahn K."/>
            <person name="Jamilloux V."/>
            <person name="Joet T."/>
            <person name="Labadie K."/>
            <person name="Lan T."/>
            <person name="Leclercq J."/>
            <person name="Lepelley M."/>
            <person name="Leroy T."/>
            <person name="Li L.T."/>
            <person name="Librado P."/>
            <person name="Lopez L."/>
            <person name="Munoz A."/>
            <person name="Noel B."/>
            <person name="Pallavicini A."/>
            <person name="Perrotta G."/>
            <person name="Poncet V."/>
            <person name="Pot D."/>
            <person name="Priyono X."/>
            <person name="Rigoreau M."/>
            <person name="Rouard M."/>
            <person name="Rozas J."/>
            <person name="Tranchant-Dubreuil C."/>
            <person name="VanBuren R."/>
            <person name="Zhang Q."/>
            <person name="Andrade A.C."/>
            <person name="Argout X."/>
            <person name="Bertrand B."/>
            <person name="de Kochko A."/>
            <person name="Graziosi G."/>
            <person name="Henry R.J."/>
            <person name="Jayarama X."/>
            <person name="Ming R."/>
            <person name="Nagai C."/>
            <person name="Rounsley S."/>
            <person name="Sankoff D."/>
            <person name="Giuliano G."/>
            <person name="Albert V.A."/>
            <person name="Wincker P."/>
            <person name="Lashermes P."/>
        </authorList>
    </citation>
    <scope>NUCLEOTIDE SEQUENCE [LARGE SCALE GENOMIC DNA]</scope>
    <source>
        <strain evidence="3">cv. DH200-94</strain>
    </source>
</reference>
<feature type="compositionally biased region" description="Polar residues" evidence="1">
    <location>
        <begin position="15"/>
        <end position="29"/>
    </location>
</feature>
<organism evidence="2 3">
    <name type="scientific">Coffea canephora</name>
    <name type="common">Robusta coffee</name>
    <dbReference type="NCBI Taxonomy" id="49390"/>
    <lineage>
        <taxon>Eukaryota</taxon>
        <taxon>Viridiplantae</taxon>
        <taxon>Streptophyta</taxon>
        <taxon>Embryophyta</taxon>
        <taxon>Tracheophyta</taxon>
        <taxon>Spermatophyta</taxon>
        <taxon>Magnoliopsida</taxon>
        <taxon>eudicotyledons</taxon>
        <taxon>Gunneridae</taxon>
        <taxon>Pentapetalae</taxon>
        <taxon>asterids</taxon>
        <taxon>lamiids</taxon>
        <taxon>Gentianales</taxon>
        <taxon>Rubiaceae</taxon>
        <taxon>Ixoroideae</taxon>
        <taxon>Gardenieae complex</taxon>
        <taxon>Bertiereae - Coffeeae clade</taxon>
        <taxon>Coffeeae</taxon>
        <taxon>Coffea</taxon>
    </lineage>
</organism>
<sequence length="80" mass="8765">MLKSNRCSNLKFPSDPTSESMSYDLNLRNSGDGVGANPQEFPNSASNEDPVLHKLREDFGVIVLKKSLETKQRAVVVTGV</sequence>